<dbReference type="AlphaFoldDB" id="A0AAE3GML8"/>
<organism evidence="2 3">
    <name type="scientific">Limnofasciculus baicalensis BBK-W-15</name>
    <dbReference type="NCBI Taxonomy" id="2699891"/>
    <lineage>
        <taxon>Bacteria</taxon>
        <taxon>Bacillati</taxon>
        <taxon>Cyanobacteriota</taxon>
        <taxon>Cyanophyceae</taxon>
        <taxon>Coleofasciculales</taxon>
        <taxon>Coleofasciculaceae</taxon>
        <taxon>Limnofasciculus</taxon>
        <taxon>Limnofasciculus baicalensis</taxon>
    </lineage>
</organism>
<dbReference type="Gene3D" id="3.40.109.10">
    <property type="entry name" value="NADH Oxidase"/>
    <property type="match status" value="1"/>
</dbReference>
<feature type="domain" description="Nitroreductase" evidence="1">
    <location>
        <begin position="154"/>
        <end position="352"/>
    </location>
</feature>
<proteinExistence type="predicted"/>
<dbReference type="InterPro" id="IPR029479">
    <property type="entry name" value="Nitroreductase"/>
</dbReference>
<dbReference type="Pfam" id="PF00881">
    <property type="entry name" value="Nitroreductase"/>
    <property type="match status" value="1"/>
</dbReference>
<dbReference type="SUPFAM" id="SSF55469">
    <property type="entry name" value="FMN-dependent nitroreductase-like"/>
    <property type="match status" value="2"/>
</dbReference>
<evidence type="ECO:0000313" key="2">
    <source>
        <dbReference type="EMBL" id="MCP2727390.1"/>
    </source>
</evidence>
<protein>
    <submittedName>
        <fullName evidence="2">Nitroreductase family protein</fullName>
    </submittedName>
</protein>
<dbReference type="NCBIfam" id="NF047509">
    <property type="entry name" value="Rv3131_FMN_oxido"/>
    <property type="match status" value="1"/>
</dbReference>
<dbReference type="InterPro" id="IPR000415">
    <property type="entry name" value="Nitroreductase-like"/>
</dbReference>
<evidence type="ECO:0000313" key="3">
    <source>
        <dbReference type="Proteomes" id="UP001204953"/>
    </source>
</evidence>
<comment type="caution">
    <text evidence="2">The sequence shown here is derived from an EMBL/GenBank/DDBJ whole genome shotgun (WGS) entry which is preliminary data.</text>
</comment>
<evidence type="ECO:0000259" key="1">
    <source>
        <dbReference type="Pfam" id="PF00881"/>
    </source>
</evidence>
<gene>
    <name evidence="2" type="ORF">NJ959_02745</name>
</gene>
<dbReference type="EMBL" id="JAMZMM010000013">
    <property type="protein sequence ID" value="MCP2727390.1"/>
    <property type="molecule type" value="Genomic_DNA"/>
</dbReference>
<sequence>MMNRGKFISVAVGTTIAVGATSYLLSDKRNLVRADIKPIDDNNATLKPDEKEILFLASLAPSGHNTQPWFVQYLEPYHWIIGNDKSKWLPAVDPTQRETILSIGAFIQNLDYAAGAFGYVCDWSLLATSNQDERVMEVKLIEAASKNDFDIAKIKNRRTVRSNFLSDVLKPEDLKYLVNSEPEFIYYLSATSKESQFVNQQTIEANRLQAYRDPAQQELSDWIRFSSQDAKKHRDGLTTASMEIEGISGWVVRNFYDKNNVMKNDFREVGIDKVKQQVSESAGWILITSKDNLVATLLETGRRMQRLFLKVREKNIAIHPMTQILEEPSTKQKLNQSIGISENIQFILRVGYLNNYPPPVSLRRPVDWFVRQ</sequence>
<accession>A0AAE3GML8</accession>
<dbReference type="GO" id="GO:0016491">
    <property type="term" value="F:oxidoreductase activity"/>
    <property type="evidence" value="ECO:0007669"/>
    <property type="project" value="InterPro"/>
</dbReference>
<name>A0AAE3GML8_9CYAN</name>
<reference evidence="2" key="1">
    <citation type="submission" date="2022-06" db="EMBL/GenBank/DDBJ databases">
        <title>New cyanobacteria of genus Symplocastrum in benthos of Lake Baikal.</title>
        <authorList>
            <person name="Sorokovikova E."/>
            <person name="Tikhonova I."/>
            <person name="Krasnopeev A."/>
            <person name="Evseev P."/>
            <person name="Gladkikh A."/>
            <person name="Belykh O."/>
        </authorList>
    </citation>
    <scope>NUCLEOTIDE SEQUENCE</scope>
    <source>
        <strain evidence="2">BBK-W-15</strain>
    </source>
</reference>
<dbReference type="Proteomes" id="UP001204953">
    <property type="component" value="Unassembled WGS sequence"/>
</dbReference>
<keyword evidence="3" id="KW-1185">Reference proteome</keyword>